<comment type="caution">
    <text evidence="2">The sequence shown here is derived from an EMBL/GenBank/DDBJ whole genome shotgun (WGS) entry which is preliminary data.</text>
</comment>
<dbReference type="GeneID" id="73331031"/>
<name>A0AA37PD20_9PEZI</name>
<proteinExistence type="predicted"/>
<feature type="chain" id="PRO_5041242323" evidence="1">
    <location>
        <begin position="28"/>
        <end position="215"/>
    </location>
</feature>
<dbReference type="EMBL" id="BQXU01000034">
    <property type="protein sequence ID" value="GKT50048.1"/>
    <property type="molecule type" value="Genomic_DNA"/>
</dbReference>
<feature type="signal peptide" evidence="1">
    <location>
        <begin position="1"/>
        <end position="27"/>
    </location>
</feature>
<reference evidence="2 3" key="1">
    <citation type="submission" date="2022-03" db="EMBL/GenBank/DDBJ databases">
        <title>Genome data of Colletotrichum spp.</title>
        <authorList>
            <person name="Utami Y.D."/>
            <person name="Hiruma K."/>
        </authorList>
    </citation>
    <scope>NUCLEOTIDE SEQUENCE [LARGE SCALE GENOMIC DNA]</scope>
    <source>
        <strain evidence="2 3">MAFF 239500</strain>
    </source>
</reference>
<keyword evidence="3" id="KW-1185">Reference proteome</keyword>
<evidence type="ECO:0000313" key="3">
    <source>
        <dbReference type="Proteomes" id="UP001055115"/>
    </source>
</evidence>
<sequence length="215" mass="24190">MAGMKRFRVFLALVFTSFLILMFKSKSNEAGTQSSQLPNNVITAQHLGDASLNIDTSPHQVEIPILDDNLEIQPPPPPPPPPLLPQAQLIPDAHKLATSDDFIPHFAAITGLKGISQREARVTCTWPADTYVNFQFSDSLEWVIEDRPVLEIELRRREWHDFIRGKMIPYASVKDSFRGRGLVIVAGNADTVMRVKVILRQLKKLSSTLPVEIHY</sequence>
<protein>
    <submittedName>
        <fullName evidence="2">Uncharacterized protein</fullName>
    </submittedName>
</protein>
<dbReference type="RefSeq" id="XP_049132398.1">
    <property type="nucleotide sequence ID" value="XM_049276441.1"/>
</dbReference>
<accession>A0AA37PD20</accession>
<organism evidence="2 3">
    <name type="scientific">Colletotrichum spaethianum</name>
    <dbReference type="NCBI Taxonomy" id="700344"/>
    <lineage>
        <taxon>Eukaryota</taxon>
        <taxon>Fungi</taxon>
        <taxon>Dikarya</taxon>
        <taxon>Ascomycota</taxon>
        <taxon>Pezizomycotina</taxon>
        <taxon>Sordariomycetes</taxon>
        <taxon>Hypocreomycetidae</taxon>
        <taxon>Glomerellales</taxon>
        <taxon>Glomerellaceae</taxon>
        <taxon>Colletotrichum</taxon>
        <taxon>Colletotrichum spaethianum species complex</taxon>
    </lineage>
</organism>
<evidence type="ECO:0000313" key="2">
    <source>
        <dbReference type="EMBL" id="GKT50048.1"/>
    </source>
</evidence>
<evidence type="ECO:0000256" key="1">
    <source>
        <dbReference type="SAM" id="SignalP"/>
    </source>
</evidence>
<dbReference type="AlphaFoldDB" id="A0AA37PD20"/>
<gene>
    <name evidence="2" type="ORF">ColSpa_10229</name>
</gene>
<dbReference type="Proteomes" id="UP001055115">
    <property type="component" value="Unassembled WGS sequence"/>
</dbReference>
<keyword evidence="1" id="KW-0732">Signal</keyword>